<protein>
    <submittedName>
        <fullName evidence="2">Thiol-disulfide isomerase or thioredoxin</fullName>
    </submittedName>
</protein>
<reference evidence="2 3" key="1">
    <citation type="submission" date="2016-10" db="EMBL/GenBank/DDBJ databases">
        <authorList>
            <person name="de Groot N.N."/>
        </authorList>
    </citation>
    <scope>NUCLEOTIDE SEQUENCE [LARGE SCALE GENOMIC DNA]</scope>
    <source>
        <strain evidence="2 3">CGMCC 4.7037</strain>
    </source>
</reference>
<organism evidence="2 3">
    <name type="scientific">Nonomuraea solani</name>
    <dbReference type="NCBI Taxonomy" id="1144553"/>
    <lineage>
        <taxon>Bacteria</taxon>
        <taxon>Bacillati</taxon>
        <taxon>Actinomycetota</taxon>
        <taxon>Actinomycetes</taxon>
        <taxon>Streptosporangiales</taxon>
        <taxon>Streptosporangiaceae</taxon>
        <taxon>Nonomuraea</taxon>
    </lineage>
</organism>
<dbReference type="SUPFAM" id="SSF52833">
    <property type="entry name" value="Thioredoxin-like"/>
    <property type="match status" value="1"/>
</dbReference>
<dbReference type="EMBL" id="FNVT01000004">
    <property type="protein sequence ID" value="SEG72840.1"/>
    <property type="molecule type" value="Genomic_DNA"/>
</dbReference>
<dbReference type="OrthoDB" id="128449at2"/>
<name>A0A1H6CIR1_9ACTN</name>
<evidence type="ECO:0000259" key="1">
    <source>
        <dbReference type="PROSITE" id="PS51352"/>
    </source>
</evidence>
<accession>A0A1H6CIR1</accession>
<feature type="domain" description="Thioredoxin" evidence="1">
    <location>
        <begin position="42"/>
        <end position="181"/>
    </location>
</feature>
<dbReference type="GO" id="GO:0016853">
    <property type="term" value="F:isomerase activity"/>
    <property type="evidence" value="ECO:0007669"/>
    <property type="project" value="UniProtKB-KW"/>
</dbReference>
<dbReference type="AlphaFoldDB" id="A0A1H6CIR1"/>
<dbReference type="Gene3D" id="3.40.30.10">
    <property type="entry name" value="Glutaredoxin"/>
    <property type="match status" value="1"/>
</dbReference>
<proteinExistence type="predicted"/>
<keyword evidence="3" id="KW-1185">Reference proteome</keyword>
<gene>
    <name evidence="2" type="ORF">SAMN05444920_10429</name>
</gene>
<dbReference type="PROSITE" id="PS51352">
    <property type="entry name" value="THIOREDOXIN_2"/>
    <property type="match status" value="1"/>
</dbReference>
<dbReference type="InterPro" id="IPR013766">
    <property type="entry name" value="Thioredoxin_domain"/>
</dbReference>
<keyword evidence="2" id="KW-0413">Isomerase</keyword>
<evidence type="ECO:0000313" key="2">
    <source>
        <dbReference type="EMBL" id="SEG72840.1"/>
    </source>
</evidence>
<evidence type="ECO:0000313" key="3">
    <source>
        <dbReference type="Proteomes" id="UP000236732"/>
    </source>
</evidence>
<dbReference type="Pfam" id="PF00578">
    <property type="entry name" value="AhpC-TSA"/>
    <property type="match status" value="1"/>
</dbReference>
<dbReference type="GO" id="GO:0016209">
    <property type="term" value="F:antioxidant activity"/>
    <property type="evidence" value="ECO:0007669"/>
    <property type="project" value="InterPro"/>
</dbReference>
<sequence length="181" mass="18595">MAEAVLAVLLVANLFLTFGVIRRLREHTVRLAAIEHPSESGLGVGAAVPDFHAATTEGSAVSLADLRDAVTVVSFVATGCHSCEEHLPTIRSKGAAAVAGGARALAVVVNVRGERVEADQLIAAVSGPGAVVEESLGGELQRAFGVKRYPSFFLVAPDATIMATPGSASELPAIELRTSAK</sequence>
<dbReference type="RefSeq" id="WP_160150292.1">
    <property type="nucleotide sequence ID" value="NZ_FNVT01000004.1"/>
</dbReference>
<dbReference type="InterPro" id="IPR036249">
    <property type="entry name" value="Thioredoxin-like_sf"/>
</dbReference>
<dbReference type="InterPro" id="IPR000866">
    <property type="entry name" value="AhpC/TSA"/>
</dbReference>
<dbReference type="GO" id="GO:0016491">
    <property type="term" value="F:oxidoreductase activity"/>
    <property type="evidence" value="ECO:0007669"/>
    <property type="project" value="InterPro"/>
</dbReference>
<dbReference type="Proteomes" id="UP000236732">
    <property type="component" value="Unassembled WGS sequence"/>
</dbReference>